<keyword evidence="3 8" id="KW-0132">Cell division</keyword>
<evidence type="ECO:0000256" key="7">
    <source>
        <dbReference type="ARBA" id="ARBA00023306"/>
    </source>
</evidence>
<feature type="domain" description="POTRA" evidence="9">
    <location>
        <begin position="75"/>
        <end position="146"/>
    </location>
</feature>
<keyword evidence="6 8" id="KW-0472">Membrane</keyword>
<dbReference type="InterPro" id="IPR013685">
    <property type="entry name" value="POTRA_FtsQ_type"/>
</dbReference>
<proteinExistence type="inferred from homology"/>
<evidence type="ECO:0000256" key="3">
    <source>
        <dbReference type="ARBA" id="ARBA00022618"/>
    </source>
</evidence>
<name>A0A1X7NNH7_9LACT</name>
<gene>
    <name evidence="8" type="primary">divIB</name>
    <name evidence="10" type="ORF">SAMN04488700_2248</name>
</gene>
<comment type="similarity">
    <text evidence="8">Belongs to the FtsQ/DivIB family. DivIB subfamily.</text>
</comment>
<evidence type="ECO:0000313" key="11">
    <source>
        <dbReference type="Proteomes" id="UP000193435"/>
    </source>
</evidence>
<dbReference type="AlphaFoldDB" id="A0A1X7NNH7"/>
<dbReference type="STRING" id="1073423.SAMN04488700_2248"/>
<dbReference type="GO" id="GO:0043093">
    <property type="term" value="P:FtsZ-dependent cytokinesis"/>
    <property type="evidence" value="ECO:0007669"/>
    <property type="project" value="UniProtKB-UniRule"/>
</dbReference>
<reference evidence="10 11" key="1">
    <citation type="submission" date="2017-04" db="EMBL/GenBank/DDBJ databases">
        <authorList>
            <person name="Afonso C.L."/>
            <person name="Miller P.J."/>
            <person name="Scott M.A."/>
            <person name="Spackman E."/>
            <person name="Goraichik I."/>
            <person name="Dimitrov K.M."/>
            <person name="Suarez D.L."/>
            <person name="Swayne D.E."/>
        </authorList>
    </citation>
    <scope>NUCLEOTIDE SEQUENCE [LARGE SCALE GENOMIC DNA]</scope>
    <source>
        <strain evidence="10 11">LMG26642</strain>
    </source>
</reference>
<keyword evidence="2 8" id="KW-1003">Cell membrane</keyword>
<sequence length="284" mass="32924">MTKKRDLVKKSKEISALFSSFKKKSVKKKRNQSIENKLPELKKMRRKKMQQRLTLLLLLFSFAILTVVYFISPLSKIEKISVSGANEVTEQSIINASQIKSGESLWETFFSKKEKEQLIKKQLSQVKSMDLKFDSINSYELAIAEYKTVAYLEKKDTYYNILENGKIVNESRKVSIGNQPIFVNFKEGKVLNDMIEQYDKLKETIHNSISEIEYEPSKTDPYLIKIYMNDGNQVIASITSFAEKMVYYPDIVQKIGEENGIINIEVGIYFFPFESVIPEINEDK</sequence>
<evidence type="ECO:0000256" key="4">
    <source>
        <dbReference type="ARBA" id="ARBA00022692"/>
    </source>
</evidence>
<dbReference type="InterPro" id="IPR005548">
    <property type="entry name" value="Cell_div_FtsQ/DivIB_C"/>
</dbReference>
<dbReference type="PROSITE" id="PS51779">
    <property type="entry name" value="POTRA"/>
    <property type="match status" value="1"/>
</dbReference>
<accession>A0A1X7NNH7</accession>
<dbReference type="PANTHER" id="PTHR37820">
    <property type="entry name" value="CELL DIVISION PROTEIN DIVIB"/>
    <property type="match status" value="1"/>
</dbReference>
<comment type="function">
    <text evidence="8">Cell division protein that may be involved in stabilizing or promoting the assembly of the division complex.</text>
</comment>
<dbReference type="Proteomes" id="UP000193435">
    <property type="component" value="Unassembled WGS sequence"/>
</dbReference>
<dbReference type="HAMAP" id="MF_00912">
    <property type="entry name" value="DivIB"/>
    <property type="match status" value="1"/>
</dbReference>
<dbReference type="GO" id="GO:0032153">
    <property type="term" value="C:cell division site"/>
    <property type="evidence" value="ECO:0007669"/>
    <property type="project" value="UniProtKB-UniRule"/>
</dbReference>
<evidence type="ECO:0000256" key="2">
    <source>
        <dbReference type="ARBA" id="ARBA00022475"/>
    </source>
</evidence>
<evidence type="ECO:0000256" key="5">
    <source>
        <dbReference type="ARBA" id="ARBA00022989"/>
    </source>
</evidence>
<evidence type="ECO:0000259" key="9">
    <source>
        <dbReference type="PROSITE" id="PS51779"/>
    </source>
</evidence>
<dbReference type="PANTHER" id="PTHR37820:SF1">
    <property type="entry name" value="CELL DIVISION PROTEIN FTSQ"/>
    <property type="match status" value="1"/>
</dbReference>
<comment type="subcellular location">
    <subcellularLocation>
        <location evidence="8">Cell membrane</location>
        <topology evidence="8">Single-pass type II membrane protein</topology>
    </subcellularLocation>
    <subcellularLocation>
        <location evidence="1">Membrane</location>
    </subcellularLocation>
    <text evidence="8">Localizes to the division septum.</text>
</comment>
<evidence type="ECO:0000256" key="1">
    <source>
        <dbReference type="ARBA" id="ARBA00004370"/>
    </source>
</evidence>
<dbReference type="EMBL" id="FXBJ01000002">
    <property type="protein sequence ID" value="SMH39504.1"/>
    <property type="molecule type" value="Genomic_DNA"/>
</dbReference>
<keyword evidence="4 8" id="KW-0812">Transmembrane</keyword>
<dbReference type="InterPro" id="IPR034746">
    <property type="entry name" value="POTRA"/>
</dbReference>
<organism evidence="10 11">
    <name type="scientific">Carnobacterium iners</name>
    <dbReference type="NCBI Taxonomy" id="1073423"/>
    <lineage>
        <taxon>Bacteria</taxon>
        <taxon>Bacillati</taxon>
        <taxon>Bacillota</taxon>
        <taxon>Bacilli</taxon>
        <taxon>Lactobacillales</taxon>
        <taxon>Carnobacteriaceae</taxon>
        <taxon>Carnobacterium</taxon>
    </lineage>
</organism>
<keyword evidence="11" id="KW-1185">Reference proteome</keyword>
<evidence type="ECO:0000313" key="10">
    <source>
        <dbReference type="EMBL" id="SMH39504.1"/>
    </source>
</evidence>
<dbReference type="GO" id="GO:0005886">
    <property type="term" value="C:plasma membrane"/>
    <property type="evidence" value="ECO:0007669"/>
    <property type="project" value="UniProtKB-SubCell"/>
</dbReference>
<dbReference type="Pfam" id="PF03799">
    <property type="entry name" value="FtsQ_DivIB_C"/>
    <property type="match status" value="1"/>
</dbReference>
<keyword evidence="7 8" id="KW-0131">Cell cycle</keyword>
<dbReference type="InterPro" id="IPR050487">
    <property type="entry name" value="FtsQ_DivIB"/>
</dbReference>
<dbReference type="Pfam" id="PF08478">
    <property type="entry name" value="POTRA_1"/>
    <property type="match status" value="1"/>
</dbReference>
<evidence type="ECO:0000256" key="8">
    <source>
        <dbReference type="HAMAP-Rule" id="MF_00912"/>
    </source>
</evidence>
<dbReference type="OrthoDB" id="1819027at2"/>
<keyword evidence="5 8" id="KW-1133">Transmembrane helix</keyword>
<dbReference type="Gene3D" id="3.40.50.10960">
    <property type="match status" value="1"/>
</dbReference>
<dbReference type="InterPro" id="IPR026580">
    <property type="entry name" value="DivIB"/>
</dbReference>
<evidence type="ECO:0000256" key="6">
    <source>
        <dbReference type="ARBA" id="ARBA00023136"/>
    </source>
</evidence>
<protein>
    <recommendedName>
        <fullName evidence="8">Cell division protein DivIB</fullName>
    </recommendedName>
</protein>
<dbReference type="RefSeq" id="WP_085560270.1">
    <property type="nucleotide sequence ID" value="NZ_FOAH01000002.1"/>
</dbReference>